<dbReference type="EnsemblMetazoa" id="XM_030986440">
    <property type="protein sequence ID" value="XP_030842300"/>
    <property type="gene ID" value="LOC105443131"/>
</dbReference>
<dbReference type="PRINTS" id="PR02050">
    <property type="entry name" value="B14GALTRFASE"/>
</dbReference>
<protein>
    <recommendedName>
        <fullName evidence="2">Galactosyltransferase N-terminal domain-containing protein</fullName>
    </recommendedName>
</protein>
<dbReference type="InParanoid" id="A0A7M7NW54"/>
<dbReference type="KEGG" id="spu:105443131"/>
<evidence type="ECO:0000256" key="1">
    <source>
        <dbReference type="SAM" id="Coils"/>
    </source>
</evidence>
<dbReference type="GO" id="GO:0005975">
    <property type="term" value="P:carbohydrate metabolic process"/>
    <property type="evidence" value="ECO:0007669"/>
    <property type="project" value="InterPro"/>
</dbReference>
<organism evidence="3 4">
    <name type="scientific">Strongylocentrotus purpuratus</name>
    <name type="common">Purple sea urchin</name>
    <dbReference type="NCBI Taxonomy" id="7668"/>
    <lineage>
        <taxon>Eukaryota</taxon>
        <taxon>Metazoa</taxon>
        <taxon>Echinodermata</taxon>
        <taxon>Eleutherozoa</taxon>
        <taxon>Echinozoa</taxon>
        <taxon>Echinoidea</taxon>
        <taxon>Euechinoidea</taxon>
        <taxon>Echinacea</taxon>
        <taxon>Camarodonta</taxon>
        <taxon>Echinidea</taxon>
        <taxon>Strongylocentrotidae</taxon>
        <taxon>Strongylocentrotus</taxon>
    </lineage>
</organism>
<evidence type="ECO:0000259" key="2">
    <source>
        <dbReference type="Pfam" id="PF13733"/>
    </source>
</evidence>
<dbReference type="GO" id="GO:0030166">
    <property type="term" value="P:proteoglycan biosynthetic process"/>
    <property type="evidence" value="ECO:0000318"/>
    <property type="project" value="GO_Central"/>
</dbReference>
<dbReference type="GeneID" id="105443131"/>
<dbReference type="RefSeq" id="XP_030842300.1">
    <property type="nucleotide sequence ID" value="XM_030986440.1"/>
</dbReference>
<accession>A0A7M7NW54</accession>
<dbReference type="InterPro" id="IPR003859">
    <property type="entry name" value="Galactosyl_T"/>
</dbReference>
<reference evidence="4" key="1">
    <citation type="submission" date="2015-02" db="EMBL/GenBank/DDBJ databases">
        <title>Genome sequencing for Strongylocentrotus purpuratus.</title>
        <authorList>
            <person name="Murali S."/>
            <person name="Liu Y."/>
            <person name="Vee V."/>
            <person name="English A."/>
            <person name="Wang M."/>
            <person name="Skinner E."/>
            <person name="Han Y."/>
            <person name="Muzny D.M."/>
            <person name="Worley K.C."/>
            <person name="Gibbs R.A."/>
        </authorList>
    </citation>
    <scope>NUCLEOTIDE SEQUENCE</scope>
</reference>
<feature type="coiled-coil region" evidence="1">
    <location>
        <begin position="37"/>
        <end position="64"/>
    </location>
</feature>
<dbReference type="GO" id="GO:0046525">
    <property type="term" value="F:xylosylprotein 4-beta-galactosyltransferase activity"/>
    <property type="evidence" value="ECO:0000318"/>
    <property type="project" value="GO_Central"/>
</dbReference>
<feature type="domain" description="Galactosyltransferase N-terminal" evidence="2">
    <location>
        <begin position="77"/>
        <end position="162"/>
    </location>
</feature>
<dbReference type="AlphaFoldDB" id="A0A7M7NW54"/>
<dbReference type="PANTHER" id="PTHR19300:SF30">
    <property type="entry name" value="BETA-1,4-GALACTOSYLTRANSFERASE 7"/>
    <property type="match status" value="1"/>
</dbReference>
<sequence length="235" mass="27989">MAFRRLSLTRLVLFLVVILILLAVNLLMRKHCDCYEIDQMALKIQGLKQQIGVQEEQLKQRRKQSDDDVEEDNLSWGPHKLAVIVPFRERFEELMEFVPFMHKFFNMQKVRHHIYIVNQMDNFRFNRAALINIGFLQSKETCDYMVMHDVDLLPRNRDLSYHYDKIAKGPHHIAAPEIHPRYHYKTFIGGILMLKREHYLENRILRSQTRQTVPDIFSEVDPEGFTVKQLPDKVV</sequence>
<dbReference type="Proteomes" id="UP000007110">
    <property type="component" value="Unassembled WGS sequence"/>
</dbReference>
<dbReference type="Pfam" id="PF13733">
    <property type="entry name" value="Glyco_transf_7N"/>
    <property type="match status" value="1"/>
</dbReference>
<reference evidence="3" key="2">
    <citation type="submission" date="2021-01" db="UniProtKB">
        <authorList>
            <consortium name="EnsemblMetazoa"/>
        </authorList>
    </citation>
    <scope>IDENTIFICATION</scope>
</reference>
<dbReference type="GO" id="GO:0005794">
    <property type="term" value="C:Golgi apparatus"/>
    <property type="evidence" value="ECO:0000318"/>
    <property type="project" value="GO_Central"/>
</dbReference>
<dbReference type="PANTHER" id="PTHR19300">
    <property type="entry name" value="BETA-1,4-GALACTOSYLTRANSFERASE"/>
    <property type="match status" value="1"/>
</dbReference>
<dbReference type="InterPro" id="IPR027995">
    <property type="entry name" value="Galactosyl_T_N"/>
</dbReference>
<dbReference type="InterPro" id="IPR029044">
    <property type="entry name" value="Nucleotide-diphossugar_trans"/>
</dbReference>
<keyword evidence="1" id="KW-0175">Coiled coil</keyword>
<evidence type="ECO:0000313" key="3">
    <source>
        <dbReference type="EnsemblMetazoa" id="XP_030842300"/>
    </source>
</evidence>
<dbReference type="Gene3D" id="3.90.550.10">
    <property type="entry name" value="Spore Coat Polysaccharide Biosynthesis Protein SpsA, Chain A"/>
    <property type="match status" value="1"/>
</dbReference>
<keyword evidence="4" id="KW-1185">Reference proteome</keyword>
<evidence type="ECO:0000313" key="4">
    <source>
        <dbReference type="Proteomes" id="UP000007110"/>
    </source>
</evidence>
<name>A0A7M7NW54_STRPU</name>
<proteinExistence type="predicted"/>
<dbReference type="SUPFAM" id="SSF53448">
    <property type="entry name" value="Nucleotide-diphospho-sugar transferases"/>
    <property type="match status" value="1"/>
</dbReference>
<dbReference type="OrthoDB" id="6020664at2759"/>